<evidence type="ECO:0000256" key="1">
    <source>
        <dbReference type="SAM" id="SignalP"/>
    </source>
</evidence>
<keyword evidence="1" id="KW-0732">Signal</keyword>
<organism evidence="2 3">
    <name type="scientific">Flavobacterium gillisiae</name>
    <dbReference type="NCBI Taxonomy" id="150146"/>
    <lineage>
        <taxon>Bacteria</taxon>
        <taxon>Pseudomonadati</taxon>
        <taxon>Bacteroidota</taxon>
        <taxon>Flavobacteriia</taxon>
        <taxon>Flavobacteriales</taxon>
        <taxon>Flavobacteriaceae</taxon>
        <taxon>Flavobacterium</taxon>
    </lineage>
</organism>
<keyword evidence="3" id="KW-1185">Reference proteome</keyword>
<dbReference type="OrthoDB" id="1370590at2"/>
<evidence type="ECO:0000313" key="2">
    <source>
        <dbReference type="EMBL" id="SEA63988.1"/>
    </source>
</evidence>
<dbReference type="EMBL" id="FNRD01000006">
    <property type="protein sequence ID" value="SEA63988.1"/>
    <property type="molecule type" value="Genomic_DNA"/>
</dbReference>
<gene>
    <name evidence="2" type="ORF">SAMN05443667_106230</name>
</gene>
<sequence length="118" mass="14075">MRNLVSIFFILIFFNATFAQDKGDADLKDKIYKENRAKVLNFSMKDFDRLFFEFSDKKATTNLILTREEFYKYTIQIAAFSDRLGVLYPDQKEMAEASKKKWFAESYEDYLLSKQSQR</sequence>
<protein>
    <submittedName>
        <fullName evidence="2">Uncharacterized protein</fullName>
    </submittedName>
</protein>
<proteinExistence type="predicted"/>
<dbReference type="RefSeq" id="WP_091089249.1">
    <property type="nucleotide sequence ID" value="NZ_FNRD01000006.1"/>
</dbReference>
<dbReference type="Proteomes" id="UP000198951">
    <property type="component" value="Unassembled WGS sequence"/>
</dbReference>
<name>A0A1H4CUI4_9FLAO</name>
<dbReference type="STRING" id="150146.SAMN05443667_106230"/>
<evidence type="ECO:0000313" key="3">
    <source>
        <dbReference type="Proteomes" id="UP000198951"/>
    </source>
</evidence>
<accession>A0A1H4CUI4</accession>
<feature type="chain" id="PRO_5011610334" evidence="1">
    <location>
        <begin position="20"/>
        <end position="118"/>
    </location>
</feature>
<dbReference type="AlphaFoldDB" id="A0A1H4CUI4"/>
<reference evidence="3" key="1">
    <citation type="submission" date="2016-10" db="EMBL/GenBank/DDBJ databases">
        <authorList>
            <person name="Varghese N."/>
            <person name="Submissions S."/>
        </authorList>
    </citation>
    <scope>NUCLEOTIDE SEQUENCE [LARGE SCALE GENOMIC DNA]</scope>
    <source>
        <strain evidence="3">DSM 22376</strain>
    </source>
</reference>
<feature type="signal peptide" evidence="1">
    <location>
        <begin position="1"/>
        <end position="19"/>
    </location>
</feature>